<dbReference type="AlphaFoldDB" id="X6MBD4"/>
<name>X6MBD4_RETFI</name>
<gene>
    <name evidence="1" type="ORF">RFI_26600</name>
</gene>
<dbReference type="Proteomes" id="UP000023152">
    <property type="component" value="Unassembled WGS sequence"/>
</dbReference>
<evidence type="ECO:0000313" key="2">
    <source>
        <dbReference type="Proteomes" id="UP000023152"/>
    </source>
</evidence>
<comment type="caution">
    <text evidence="1">The sequence shown here is derived from an EMBL/GenBank/DDBJ whole genome shotgun (WGS) entry which is preliminary data.</text>
</comment>
<dbReference type="EMBL" id="ASPP01023141">
    <property type="protein sequence ID" value="ETO10777.1"/>
    <property type="molecule type" value="Genomic_DNA"/>
</dbReference>
<sequence>MHYSSIVNKETSLVARSDIDKAYLLAKTFAEPPQPPKDVDEKHYEMIEDDTRFKVAISKPLELNNDFIVSDIHQSNITKEEGPDNIHNQMLKNVSARIALLSSVGKLIERIITRRLMWWLNDKQLLHQTQAGFQSWHNTD</sequence>
<organism evidence="1 2">
    <name type="scientific">Reticulomyxa filosa</name>
    <dbReference type="NCBI Taxonomy" id="46433"/>
    <lineage>
        <taxon>Eukaryota</taxon>
        <taxon>Sar</taxon>
        <taxon>Rhizaria</taxon>
        <taxon>Retaria</taxon>
        <taxon>Foraminifera</taxon>
        <taxon>Monothalamids</taxon>
        <taxon>Reticulomyxidae</taxon>
        <taxon>Reticulomyxa</taxon>
    </lineage>
</organism>
<proteinExistence type="predicted"/>
<accession>X6MBD4</accession>
<keyword evidence="2" id="KW-1185">Reference proteome</keyword>
<protein>
    <submittedName>
        <fullName evidence="1">Uncharacterized protein</fullName>
    </submittedName>
</protein>
<evidence type="ECO:0000313" key="1">
    <source>
        <dbReference type="EMBL" id="ETO10777.1"/>
    </source>
</evidence>
<reference evidence="1 2" key="1">
    <citation type="journal article" date="2013" name="Curr. Biol.">
        <title>The Genome of the Foraminiferan Reticulomyxa filosa.</title>
        <authorList>
            <person name="Glockner G."/>
            <person name="Hulsmann N."/>
            <person name="Schleicher M."/>
            <person name="Noegel A.A."/>
            <person name="Eichinger L."/>
            <person name="Gallinger C."/>
            <person name="Pawlowski J."/>
            <person name="Sierra R."/>
            <person name="Euteneuer U."/>
            <person name="Pillet L."/>
            <person name="Moustafa A."/>
            <person name="Platzer M."/>
            <person name="Groth M."/>
            <person name="Szafranski K."/>
            <person name="Schliwa M."/>
        </authorList>
    </citation>
    <scope>NUCLEOTIDE SEQUENCE [LARGE SCALE GENOMIC DNA]</scope>
</reference>